<dbReference type="InterPro" id="IPR001810">
    <property type="entry name" value="F-box_dom"/>
</dbReference>
<reference evidence="2" key="2">
    <citation type="journal article" date="2023" name="Plants (Basel)">
        <title>Annotation of the Turnera subulata (Passifloraceae) Draft Genome Reveals the S-Locus Evolved after the Divergence of Turneroideae from Passifloroideae in a Stepwise Manner.</title>
        <authorList>
            <person name="Henning P.M."/>
            <person name="Roalson E.H."/>
            <person name="Mir W."/>
            <person name="McCubbin A.G."/>
            <person name="Shore J.S."/>
        </authorList>
    </citation>
    <scope>NUCLEOTIDE SEQUENCE</scope>
    <source>
        <strain evidence="2">F60SS</strain>
    </source>
</reference>
<dbReference type="InterPro" id="IPR053197">
    <property type="entry name" value="F-box_SCFL_complex_component"/>
</dbReference>
<gene>
    <name evidence="2" type="ORF">Tsubulata_012671</name>
</gene>
<evidence type="ECO:0000259" key="1">
    <source>
        <dbReference type="Pfam" id="PF00646"/>
    </source>
</evidence>
<dbReference type="OrthoDB" id="1848700at2759"/>
<dbReference type="CDD" id="cd22160">
    <property type="entry name" value="F-box_AtFBL13-like"/>
    <property type="match status" value="1"/>
</dbReference>
<evidence type="ECO:0000313" key="2">
    <source>
        <dbReference type="EMBL" id="KAJ4841517.1"/>
    </source>
</evidence>
<dbReference type="Proteomes" id="UP001141552">
    <property type="component" value="Unassembled WGS sequence"/>
</dbReference>
<dbReference type="InterPro" id="IPR036047">
    <property type="entry name" value="F-box-like_dom_sf"/>
</dbReference>
<dbReference type="InterPro" id="IPR053781">
    <property type="entry name" value="F-box_AtFBL13-like"/>
</dbReference>
<evidence type="ECO:0000313" key="3">
    <source>
        <dbReference type="Proteomes" id="UP001141552"/>
    </source>
</evidence>
<sequence length="350" mass="39734">MGGWLSKSSPTPNTLLPDRLSNLSDDILLHILACLNDTKYAVQTSVLSKRWRHLWTSVQDLNFHRKSFFGDSSFHNFVRAVLTHQRRLNCRVDRFRYYGNLDATMLTQLTSYALSRSARELVIASRSYIARTIHPDLSSGSPTLKTLHLELLCICRSSFGHSMLRLTSLHLKSVIATSGSLGGCFDIFNIFPSLTNLSLSCCYLGGANLKITGPKIVSLKLNDVTDVGLLELSLPNLEVFEYYYFPRVYEKVHDFSSINLPTLRHAELNVDREGLSVKVLQGIRNVESLVINFKAVKESGLLENQNSPFRNLKSLKFRYMLARRVLPATLMTYFTSGTQYSQDLQFEFML</sequence>
<organism evidence="2 3">
    <name type="scientific">Turnera subulata</name>
    <dbReference type="NCBI Taxonomy" id="218843"/>
    <lineage>
        <taxon>Eukaryota</taxon>
        <taxon>Viridiplantae</taxon>
        <taxon>Streptophyta</taxon>
        <taxon>Embryophyta</taxon>
        <taxon>Tracheophyta</taxon>
        <taxon>Spermatophyta</taxon>
        <taxon>Magnoliopsida</taxon>
        <taxon>eudicotyledons</taxon>
        <taxon>Gunneridae</taxon>
        <taxon>Pentapetalae</taxon>
        <taxon>rosids</taxon>
        <taxon>fabids</taxon>
        <taxon>Malpighiales</taxon>
        <taxon>Passifloraceae</taxon>
        <taxon>Turnera</taxon>
    </lineage>
</organism>
<protein>
    <recommendedName>
        <fullName evidence="1">F-box domain-containing protein</fullName>
    </recommendedName>
</protein>
<feature type="domain" description="F-box" evidence="1">
    <location>
        <begin position="20"/>
        <end position="58"/>
    </location>
</feature>
<dbReference type="PANTHER" id="PTHR34223:SF51">
    <property type="entry name" value="OS06G0556300 PROTEIN"/>
    <property type="match status" value="1"/>
</dbReference>
<dbReference type="Pfam" id="PF00646">
    <property type="entry name" value="F-box"/>
    <property type="match status" value="1"/>
</dbReference>
<accession>A0A9Q0JHQ5</accession>
<dbReference type="EMBL" id="JAKUCV010002756">
    <property type="protein sequence ID" value="KAJ4841517.1"/>
    <property type="molecule type" value="Genomic_DNA"/>
</dbReference>
<dbReference type="SUPFAM" id="SSF52047">
    <property type="entry name" value="RNI-like"/>
    <property type="match status" value="1"/>
</dbReference>
<dbReference type="PANTHER" id="PTHR34223">
    <property type="entry name" value="OS11G0201299 PROTEIN"/>
    <property type="match status" value="1"/>
</dbReference>
<keyword evidence="3" id="KW-1185">Reference proteome</keyword>
<dbReference type="SUPFAM" id="SSF81383">
    <property type="entry name" value="F-box domain"/>
    <property type="match status" value="1"/>
</dbReference>
<dbReference type="AlphaFoldDB" id="A0A9Q0JHQ5"/>
<reference evidence="2" key="1">
    <citation type="submission" date="2022-02" db="EMBL/GenBank/DDBJ databases">
        <authorList>
            <person name="Henning P.M."/>
            <person name="McCubbin A.G."/>
            <person name="Shore J.S."/>
        </authorList>
    </citation>
    <scope>NUCLEOTIDE SEQUENCE</scope>
    <source>
        <strain evidence="2">F60SS</strain>
        <tissue evidence="2">Leaves</tissue>
    </source>
</reference>
<name>A0A9Q0JHQ5_9ROSI</name>
<comment type="caution">
    <text evidence="2">The sequence shown here is derived from an EMBL/GenBank/DDBJ whole genome shotgun (WGS) entry which is preliminary data.</text>
</comment>
<proteinExistence type="predicted"/>